<evidence type="ECO:0000313" key="2">
    <source>
        <dbReference type="Proteomes" id="UP000031967"/>
    </source>
</evidence>
<dbReference type="Gene3D" id="3.30.460.40">
    <property type="match status" value="1"/>
</dbReference>
<evidence type="ECO:0008006" key="3">
    <source>
        <dbReference type="Google" id="ProtNLM"/>
    </source>
</evidence>
<keyword evidence="2" id="KW-1185">Reference proteome</keyword>
<comment type="caution">
    <text evidence="1">The sequence shown here is derived from an EMBL/GenBank/DDBJ whole genome shotgun (WGS) entry which is preliminary data.</text>
</comment>
<proteinExistence type="predicted"/>
<reference evidence="1 2" key="1">
    <citation type="submission" date="2014-12" db="EMBL/GenBank/DDBJ databases">
        <title>Draft genome sequence of Paenibacillus kamchatkensis strain B-2647.</title>
        <authorList>
            <person name="Karlyshev A.V."/>
            <person name="Kudryashova E.B."/>
        </authorList>
    </citation>
    <scope>NUCLEOTIDE SEQUENCE [LARGE SCALE GENOMIC DNA]</scope>
    <source>
        <strain evidence="1 2">VKM B-2647</strain>
    </source>
</reference>
<dbReference type="Proteomes" id="UP000031967">
    <property type="component" value="Unassembled WGS sequence"/>
</dbReference>
<dbReference type="EMBL" id="JXAK01000008">
    <property type="protein sequence ID" value="KIL41589.1"/>
    <property type="molecule type" value="Genomic_DNA"/>
</dbReference>
<evidence type="ECO:0000313" key="1">
    <source>
        <dbReference type="EMBL" id="KIL41589.1"/>
    </source>
</evidence>
<sequence length="221" mass="24148">MSGKSKTSRHNRRAASALFLEAEKGSQMNVALSASLRQALLLLQKQLDGCSRPWLVGGSCGLLLQGVSVANPPRDIDMYADSDDADELHQRLQLYTVDEPAYSETPIYRSTLSHYDLHGHTLELVGGFVVEALGCKYAVDVALLQPYAASAAVGAGGAIRLMPLAHELLFNVLRGRPDRYEAVAAAMRREPERHLPVLRQLLARGSWSAEVSATVRELLKE</sequence>
<name>A0ABR5AKR5_9BACL</name>
<organism evidence="1 2">
    <name type="scientific">Gordoniibacillus kamchatkensis</name>
    <dbReference type="NCBI Taxonomy" id="1590651"/>
    <lineage>
        <taxon>Bacteria</taxon>
        <taxon>Bacillati</taxon>
        <taxon>Bacillota</taxon>
        <taxon>Bacilli</taxon>
        <taxon>Bacillales</taxon>
        <taxon>Paenibacillaceae</taxon>
        <taxon>Gordoniibacillus</taxon>
    </lineage>
</organism>
<accession>A0ABR5AKR5</accession>
<gene>
    <name evidence="1" type="ORF">SD70_06610</name>
</gene>
<dbReference type="InterPro" id="IPR043519">
    <property type="entry name" value="NT_sf"/>
</dbReference>
<dbReference type="SUPFAM" id="SSF81301">
    <property type="entry name" value="Nucleotidyltransferase"/>
    <property type="match status" value="1"/>
</dbReference>
<protein>
    <recommendedName>
        <fullName evidence="3">Nucleotidyltransferase family protein</fullName>
    </recommendedName>
</protein>